<dbReference type="SUPFAM" id="SSF143447">
    <property type="entry name" value="AMMECR1-like"/>
    <property type="match status" value="1"/>
</dbReference>
<dbReference type="NCBIfam" id="TIGR04335">
    <property type="entry name" value="AmmeMemoSam_A"/>
    <property type="match status" value="1"/>
</dbReference>
<dbReference type="STRING" id="1293036.GCA_001315825_02493"/>
<dbReference type="InterPro" id="IPR023473">
    <property type="entry name" value="AMMECR1"/>
</dbReference>
<evidence type="ECO:0000313" key="3">
    <source>
        <dbReference type="EMBL" id="AWR99341.1"/>
    </source>
</evidence>
<dbReference type="OrthoDB" id="25187at2157"/>
<dbReference type="AlphaFoldDB" id="A0A2U9ITF8"/>
<organism evidence="3 4">
    <name type="scientific">Metallosphaera hakonensis JCM 8857 = DSM 7519</name>
    <dbReference type="NCBI Taxonomy" id="1293036"/>
    <lineage>
        <taxon>Archaea</taxon>
        <taxon>Thermoproteota</taxon>
        <taxon>Thermoprotei</taxon>
        <taxon>Sulfolobales</taxon>
        <taxon>Sulfolobaceae</taxon>
        <taxon>Metallosphaera</taxon>
    </lineage>
</organism>
<dbReference type="Pfam" id="PF01871">
    <property type="entry name" value="AMMECR1"/>
    <property type="match status" value="1"/>
</dbReference>
<dbReference type="EMBL" id="CP029287">
    <property type="protein sequence ID" value="AWR99341.1"/>
    <property type="molecule type" value="Genomic_DNA"/>
</dbReference>
<dbReference type="InterPro" id="IPR002733">
    <property type="entry name" value="AMMECR1_domain"/>
</dbReference>
<evidence type="ECO:0000259" key="2">
    <source>
        <dbReference type="PROSITE" id="PS51112"/>
    </source>
</evidence>
<feature type="domain" description="AMMECR1" evidence="2">
    <location>
        <begin position="14"/>
        <end position="209"/>
    </location>
</feature>
<name>A0A2U9ITF8_9CREN</name>
<dbReference type="Proteomes" id="UP000247586">
    <property type="component" value="Chromosome"/>
</dbReference>
<dbReference type="PROSITE" id="PS51112">
    <property type="entry name" value="AMMECR1"/>
    <property type="match status" value="1"/>
</dbReference>
<dbReference type="PANTHER" id="PTHR13016:SF0">
    <property type="entry name" value="AMME SYNDROME CANDIDATE GENE 1 PROTEIN"/>
    <property type="match status" value="1"/>
</dbReference>
<dbReference type="NCBIfam" id="TIGR00296">
    <property type="entry name" value="TIGR00296 family protein"/>
    <property type="match status" value="1"/>
</dbReference>
<reference evidence="3 4" key="1">
    <citation type="submission" date="2018-05" db="EMBL/GenBank/DDBJ databases">
        <title>Complete Genome Sequences of Extremely Thermoacidophilic, Metal-Mobilizing Type-Strain Members of the Archaeal Family Sulfolobaceae: Acidianus brierleyi DSM-1651T, Acidianus sulfidivorans DSM-18786T, Metallosphaera hakonensis DSM-7519T, and Metallosphaera prunae DSM-10039T.</title>
        <authorList>
            <person name="Counts J.A."/>
            <person name="Kelly R.M."/>
        </authorList>
    </citation>
    <scope>NUCLEOTIDE SEQUENCE [LARGE SCALE GENOMIC DNA]</scope>
    <source>
        <strain evidence="3 4">HO1-1</strain>
    </source>
</reference>
<dbReference type="InterPro" id="IPR027485">
    <property type="entry name" value="AMMECR1_N"/>
</dbReference>
<protein>
    <recommendedName>
        <fullName evidence="1">Protein DFR87_06040</fullName>
    </recommendedName>
</protein>
<dbReference type="Gene3D" id="3.30.700.20">
    <property type="entry name" value="Hypothetical protein ph0010, domain 1"/>
    <property type="match status" value="1"/>
</dbReference>
<evidence type="ECO:0000313" key="4">
    <source>
        <dbReference type="Proteomes" id="UP000247586"/>
    </source>
</evidence>
<dbReference type="InterPro" id="IPR036071">
    <property type="entry name" value="AMMECR1_dom_sf"/>
</dbReference>
<sequence>MHMELLSIDDINPQIARALLKIARKSIEQKLKKEPKVANSDLDDPTLNKYGMAFVTLETKYGENFELRGCIGYVDAVAPIKETVSKAAIAAAFSDPRFPPLKQYELDSVVIEITILTKPQVINVTNRVEIPSKVNVGEDGLIIEKGIMYSGLLLPQVPMEYCWDSETFLAETCIKAGLEPDCWLDDTVTVKKFQGLIIRENIKDNDDIIIMKPSDVKCKLTSST</sequence>
<proteinExistence type="inferred from homology"/>
<dbReference type="HAMAP" id="MF_00645">
    <property type="entry name" value="AMMECR1"/>
    <property type="match status" value="1"/>
</dbReference>
<dbReference type="PANTHER" id="PTHR13016">
    <property type="entry name" value="AMMECR1 HOMOLOG"/>
    <property type="match status" value="1"/>
</dbReference>
<dbReference type="InterPro" id="IPR027623">
    <property type="entry name" value="AmmeMemoSam_A"/>
</dbReference>
<dbReference type="KEGG" id="mhk:DFR87_06040"/>
<reference evidence="4" key="3">
    <citation type="submission" date="2020-03" db="EMBL/GenBank/DDBJ databases">
        <title>Sequencing and Assembly of Multiple Reported Metal-Biooxidizing Members of the Extremely Thermoacidophilic Archaeal Family Sulfolobaceae.</title>
        <authorList>
            <person name="Counts J.A."/>
            <person name="Kelly R.M."/>
        </authorList>
    </citation>
    <scope>NUCLEOTIDE SEQUENCE [LARGE SCALE GENOMIC DNA]</scope>
    <source>
        <strain evidence="4">HO1-1</strain>
    </source>
</reference>
<dbReference type="InterPro" id="IPR023472">
    <property type="entry name" value="Uncharacterised_MJ0810"/>
</dbReference>
<gene>
    <name evidence="3" type="ORF">DFR87_06040</name>
</gene>
<accession>A0A2U9ITF8</accession>
<evidence type="ECO:0000256" key="1">
    <source>
        <dbReference type="HAMAP-Rule" id="MF_00645"/>
    </source>
</evidence>
<dbReference type="Gene3D" id="3.30.1490.150">
    <property type="entry name" value="Hypothetical protein ph0010, domain 2"/>
    <property type="match status" value="1"/>
</dbReference>
<keyword evidence="4" id="KW-1185">Reference proteome</keyword>
<reference evidence="4" key="2">
    <citation type="submission" date="2020-03" db="EMBL/GenBank/DDBJ databases">
        <title>Complete Genome Sequences of Extremely Thermoacidophilic, Metal-Mobilizing Type-Strain Members of the Archaeal Family Sulfolobaceae: Acidianus brierleyi DSM-1651T, Acidianus sulfidivorans DSM-18786T, Metallosphaera hakonensis DSM-7519T, and Metallosphaera prunae DSM-10039T.</title>
        <authorList>
            <person name="Counts J.A."/>
            <person name="Kelly R.M."/>
        </authorList>
    </citation>
    <scope>NUCLEOTIDE SEQUENCE [LARGE SCALE GENOMIC DNA]</scope>
    <source>
        <strain evidence="4">HO1-1</strain>
    </source>
</reference>